<sequence>MLDVIFFGSLRERVGCDRIQFEIDQPMTVQAVIDTLLAQSEQWQPLVNRRMLCAVNQEVANFNAQVCPGDELALFPPVTGG</sequence>
<comment type="caution">
    <text evidence="5">The sequence shown here is derived from an EMBL/GenBank/DDBJ whole genome shotgun (WGS) entry which is preliminary data.</text>
</comment>
<dbReference type="UniPathway" id="UPA00344"/>
<evidence type="ECO:0000256" key="1">
    <source>
        <dbReference type="ARBA" id="ARBA00022741"/>
    </source>
</evidence>
<dbReference type="InterPro" id="IPR016155">
    <property type="entry name" value="Mopterin_synth/thiamin_S_b"/>
</dbReference>
<dbReference type="Pfam" id="PF02597">
    <property type="entry name" value="ThiS"/>
    <property type="match status" value="1"/>
</dbReference>
<dbReference type="InterPro" id="IPR003749">
    <property type="entry name" value="ThiS/MoaD-like"/>
</dbReference>
<dbReference type="GO" id="GO:0006777">
    <property type="term" value="P:Mo-molybdopterin cofactor biosynthetic process"/>
    <property type="evidence" value="ECO:0007669"/>
    <property type="project" value="InterPro"/>
</dbReference>
<reference evidence="5 6" key="2">
    <citation type="submission" date="2018-02" db="EMBL/GenBank/DDBJ databases">
        <title>Subsurface microbial communities from deep shales in Ohio and West Virginia, USA.</title>
        <authorList>
            <person name="Wrighton K."/>
        </authorList>
    </citation>
    <scope>NUCLEOTIDE SEQUENCE [LARGE SCALE GENOMIC DNA]</scope>
    <source>
        <strain evidence="5 6">UTICA-S1B9</strain>
    </source>
</reference>
<proteinExistence type="inferred from homology"/>
<dbReference type="RefSeq" id="WP_104416366.1">
    <property type="nucleotide sequence ID" value="NZ_PTIT01000027.1"/>
</dbReference>
<name>A0A2S6G5Q7_9GAMM</name>
<evidence type="ECO:0000313" key="5">
    <source>
        <dbReference type="EMBL" id="PPK54451.1"/>
    </source>
</evidence>
<dbReference type="InterPro" id="IPR044672">
    <property type="entry name" value="MOCS2A"/>
</dbReference>
<dbReference type="Proteomes" id="UP000239446">
    <property type="component" value="Unassembled WGS sequence"/>
</dbReference>
<dbReference type="InterPro" id="IPR012675">
    <property type="entry name" value="Beta-grasp_dom_sf"/>
</dbReference>
<dbReference type="GO" id="GO:1990133">
    <property type="term" value="C:molybdopterin adenylyltransferase complex"/>
    <property type="evidence" value="ECO:0007669"/>
    <property type="project" value="TreeGrafter"/>
</dbReference>
<dbReference type="EMBL" id="PTIU01000014">
    <property type="protein sequence ID" value="PPK54451.1"/>
    <property type="molecule type" value="Genomic_DNA"/>
</dbReference>
<dbReference type="CDD" id="cd00754">
    <property type="entry name" value="Ubl_MoaD"/>
    <property type="match status" value="1"/>
</dbReference>
<dbReference type="EMBL" id="PTIT01000027">
    <property type="protein sequence ID" value="PPK50369.1"/>
    <property type="molecule type" value="Genomic_DNA"/>
</dbReference>
<comment type="similarity">
    <text evidence="2">Belongs to the MoaD family.</text>
</comment>
<dbReference type="PANTHER" id="PTHR33359:SF1">
    <property type="entry name" value="MOLYBDOPTERIN SYNTHASE SULFUR CARRIER SUBUNIT"/>
    <property type="match status" value="1"/>
</dbReference>
<dbReference type="Proteomes" id="UP000239648">
    <property type="component" value="Unassembled WGS sequence"/>
</dbReference>
<dbReference type="Gene3D" id="3.10.20.30">
    <property type="match status" value="1"/>
</dbReference>
<keyword evidence="1" id="KW-0547">Nucleotide-binding</keyword>
<dbReference type="PANTHER" id="PTHR33359">
    <property type="entry name" value="MOLYBDOPTERIN SYNTHASE SULFUR CARRIER SUBUNIT"/>
    <property type="match status" value="1"/>
</dbReference>
<dbReference type="GO" id="GO:0000166">
    <property type="term" value="F:nucleotide binding"/>
    <property type="evidence" value="ECO:0007669"/>
    <property type="project" value="UniProtKB-KW"/>
</dbReference>
<evidence type="ECO:0000313" key="4">
    <source>
        <dbReference type="EMBL" id="PPK50369.1"/>
    </source>
</evidence>
<accession>A0A2S6G5Q7</accession>
<dbReference type="OrthoDB" id="9801945at2"/>
<evidence type="ECO:0000313" key="7">
    <source>
        <dbReference type="Proteomes" id="UP000239648"/>
    </source>
</evidence>
<protein>
    <recommendedName>
        <fullName evidence="3">Molybdopterin synthase sulfur carrier subunit</fullName>
    </recommendedName>
</protein>
<keyword evidence="7" id="KW-1185">Reference proteome</keyword>
<dbReference type="SUPFAM" id="SSF54285">
    <property type="entry name" value="MoaD/ThiS"/>
    <property type="match status" value="1"/>
</dbReference>
<evidence type="ECO:0000313" key="6">
    <source>
        <dbReference type="Proteomes" id="UP000239446"/>
    </source>
</evidence>
<reference evidence="4 7" key="1">
    <citation type="submission" date="2018-02" db="EMBL/GenBank/DDBJ databases">
        <title>Deep subsurface shale carbon reservoir microbial communities from Ohio and West Virginia, USA.</title>
        <authorList>
            <person name="Wrighton K."/>
        </authorList>
    </citation>
    <scope>NUCLEOTIDE SEQUENCE [LARGE SCALE GENOMIC DNA]</scope>
    <source>
        <strain evidence="4 7">UTICA-S1B6</strain>
    </source>
</reference>
<dbReference type="AlphaFoldDB" id="A0A2S6G5Q7"/>
<organism evidence="5 6">
    <name type="scientific">Marinobacter persicus</name>
    <dbReference type="NCBI Taxonomy" id="930118"/>
    <lineage>
        <taxon>Bacteria</taxon>
        <taxon>Pseudomonadati</taxon>
        <taxon>Pseudomonadota</taxon>
        <taxon>Gammaproteobacteria</taxon>
        <taxon>Pseudomonadales</taxon>
        <taxon>Marinobacteraceae</taxon>
        <taxon>Marinobacter</taxon>
    </lineage>
</organism>
<gene>
    <name evidence="5" type="ORF">B0H24_101444</name>
    <name evidence="4" type="ORF">BY455_12714</name>
</gene>
<evidence type="ECO:0000256" key="3">
    <source>
        <dbReference type="ARBA" id="ARBA00024247"/>
    </source>
</evidence>
<evidence type="ECO:0000256" key="2">
    <source>
        <dbReference type="ARBA" id="ARBA00024200"/>
    </source>
</evidence>